<dbReference type="PANTHER" id="PTHR12042">
    <property type="entry name" value="LACTOSYLCERAMIDE 4-ALPHA-GALACTOSYLTRANSFERASE ALPHA- 1,4-GALACTOSYLTRANSFERASE"/>
    <property type="match status" value="1"/>
</dbReference>
<dbReference type="PANTHER" id="PTHR12042:SF21">
    <property type="entry name" value="ALPHA1,4-GALACTOSYLTRANSFERASE 1-RELATED"/>
    <property type="match status" value="1"/>
</dbReference>
<keyword evidence="6" id="KW-0472">Membrane</keyword>
<reference evidence="9" key="1">
    <citation type="submission" date="2023-07" db="EMBL/GenBank/DDBJ databases">
        <title>Chromosome-level genome assembly of Artemia franciscana.</title>
        <authorList>
            <person name="Jo E."/>
        </authorList>
    </citation>
    <scope>NUCLEOTIDE SEQUENCE</scope>
    <source>
        <tissue evidence="9">Whole body</tissue>
    </source>
</reference>
<dbReference type="InterPro" id="IPR051981">
    <property type="entry name" value="Glycosyltransf_32"/>
</dbReference>
<dbReference type="Proteomes" id="UP001187531">
    <property type="component" value="Unassembled WGS sequence"/>
</dbReference>
<keyword evidence="4" id="KW-0808">Transferase</keyword>
<dbReference type="InterPro" id="IPR007652">
    <property type="entry name" value="A1-4-GlycosylTfrase_dom"/>
</dbReference>
<dbReference type="SUPFAM" id="SSF53448">
    <property type="entry name" value="Nucleotide-diphospho-sugar transferases"/>
    <property type="match status" value="1"/>
</dbReference>
<feature type="domain" description="Alpha 1,4-glycosyltransferase" evidence="8">
    <location>
        <begin position="221"/>
        <end position="335"/>
    </location>
</feature>
<protein>
    <recommendedName>
        <fullName evidence="8">Alpha 1,4-glycosyltransferase domain-containing protein</fullName>
    </recommendedName>
</protein>
<comment type="similarity">
    <text evidence="2">Belongs to the glycosyltransferase 32 family.</text>
</comment>
<dbReference type="AlphaFoldDB" id="A0AA88L4X4"/>
<evidence type="ECO:0000256" key="7">
    <source>
        <dbReference type="SAM" id="SignalP"/>
    </source>
</evidence>
<dbReference type="EMBL" id="JAVRJZ010000015">
    <property type="protein sequence ID" value="KAK2713009.1"/>
    <property type="molecule type" value="Genomic_DNA"/>
</dbReference>
<dbReference type="InterPro" id="IPR029044">
    <property type="entry name" value="Nucleotide-diphossugar_trans"/>
</dbReference>
<evidence type="ECO:0000256" key="1">
    <source>
        <dbReference type="ARBA" id="ARBA00004323"/>
    </source>
</evidence>
<accession>A0AA88L4X4</accession>
<evidence type="ECO:0000259" key="8">
    <source>
        <dbReference type="Pfam" id="PF04572"/>
    </source>
</evidence>
<dbReference type="Pfam" id="PF04488">
    <property type="entry name" value="Gly_transf_sug"/>
    <property type="match status" value="1"/>
</dbReference>
<sequence length="340" mass="38840">MFVKRWQALTAVSSFLFFSSVHYSKFETNFFSDSKNVSSSLNIIPTQSTSELRDRKSPEATPFSNISYVNATFFIEVRGKPDLSCRQICAVEAAVTAHSDYPVIVYMTGFNGTLSPWMETSPNLYVRKLNLDELILNTHLENVYADKNFRDSPIVEHVSDLSRIALLKQHGGLYMDIDMILMKPALNFGSFMVKNQGNGVLRFDEASPLLVKVYELLGNIKYNRDDYNLLGAKIIKKAVKEVCYSNDCALDYEKAGEICYINFVDNELFSPVPWFEFKKLFTRNINLDNFRPKVVKKAVAFHFAGHVTNSIPVFKNGSSLFNEIAKKYCPKIYRSFPDIY</sequence>
<evidence type="ECO:0000256" key="3">
    <source>
        <dbReference type="ARBA" id="ARBA00022676"/>
    </source>
</evidence>
<evidence type="ECO:0000313" key="10">
    <source>
        <dbReference type="Proteomes" id="UP001187531"/>
    </source>
</evidence>
<dbReference type="GO" id="GO:0000139">
    <property type="term" value="C:Golgi membrane"/>
    <property type="evidence" value="ECO:0007669"/>
    <property type="project" value="UniProtKB-SubCell"/>
</dbReference>
<feature type="signal peptide" evidence="7">
    <location>
        <begin position="1"/>
        <end position="23"/>
    </location>
</feature>
<evidence type="ECO:0000313" key="9">
    <source>
        <dbReference type="EMBL" id="KAK2713009.1"/>
    </source>
</evidence>
<evidence type="ECO:0000256" key="6">
    <source>
        <dbReference type="ARBA" id="ARBA00023136"/>
    </source>
</evidence>
<keyword evidence="10" id="KW-1185">Reference proteome</keyword>
<name>A0AA88L4X4_ARTSF</name>
<comment type="subcellular location">
    <subcellularLocation>
        <location evidence="1">Golgi apparatus membrane</location>
        <topology evidence="1">Single-pass type II membrane protein</topology>
    </subcellularLocation>
</comment>
<dbReference type="Gene3D" id="3.90.550.20">
    <property type="match status" value="1"/>
</dbReference>
<evidence type="ECO:0000256" key="5">
    <source>
        <dbReference type="ARBA" id="ARBA00023034"/>
    </source>
</evidence>
<keyword evidence="7" id="KW-0732">Signal</keyword>
<keyword evidence="3" id="KW-0328">Glycosyltransferase</keyword>
<proteinExistence type="inferred from homology"/>
<evidence type="ECO:0000256" key="4">
    <source>
        <dbReference type="ARBA" id="ARBA00022679"/>
    </source>
</evidence>
<dbReference type="GO" id="GO:0006688">
    <property type="term" value="P:glycosphingolipid biosynthetic process"/>
    <property type="evidence" value="ECO:0007669"/>
    <property type="project" value="TreeGrafter"/>
</dbReference>
<feature type="chain" id="PRO_5041657997" description="Alpha 1,4-glycosyltransferase domain-containing protein" evidence="7">
    <location>
        <begin position="24"/>
        <end position="340"/>
    </location>
</feature>
<dbReference type="GO" id="GO:0016758">
    <property type="term" value="F:hexosyltransferase activity"/>
    <property type="evidence" value="ECO:0007669"/>
    <property type="project" value="TreeGrafter"/>
</dbReference>
<comment type="caution">
    <text evidence="9">The sequence shown here is derived from an EMBL/GenBank/DDBJ whole genome shotgun (WGS) entry which is preliminary data.</text>
</comment>
<keyword evidence="5" id="KW-0333">Golgi apparatus</keyword>
<dbReference type="Pfam" id="PF04572">
    <property type="entry name" value="Gb3_synth"/>
    <property type="match status" value="1"/>
</dbReference>
<evidence type="ECO:0000256" key="2">
    <source>
        <dbReference type="ARBA" id="ARBA00009003"/>
    </source>
</evidence>
<dbReference type="InterPro" id="IPR007577">
    <property type="entry name" value="GlycoTrfase_DXD_sugar-bd_CS"/>
</dbReference>
<gene>
    <name evidence="9" type="ORF">QYM36_011643</name>
</gene>
<organism evidence="9 10">
    <name type="scientific">Artemia franciscana</name>
    <name type="common">Brine shrimp</name>
    <name type="synonym">Artemia sanfranciscana</name>
    <dbReference type="NCBI Taxonomy" id="6661"/>
    <lineage>
        <taxon>Eukaryota</taxon>
        <taxon>Metazoa</taxon>
        <taxon>Ecdysozoa</taxon>
        <taxon>Arthropoda</taxon>
        <taxon>Crustacea</taxon>
        <taxon>Branchiopoda</taxon>
        <taxon>Anostraca</taxon>
        <taxon>Artemiidae</taxon>
        <taxon>Artemia</taxon>
    </lineage>
</organism>